<feature type="non-terminal residue" evidence="1">
    <location>
        <position position="268"/>
    </location>
</feature>
<evidence type="ECO:0000313" key="2">
    <source>
        <dbReference type="Proteomes" id="UP001168096"/>
    </source>
</evidence>
<sequence>MNTKRTAQLVLGVLLGAAAYGTSWAQKAEGLASTPQMGWNSWNKFACEIDERLIRETADAMVKQGLKDAGFQYVNIDDCWQGQRDTDGNIQPDPKRFPSGMKALADYVHGKGLKLGIYSDAGATTCGGRPGSRGHEYQDARTYASWDIDYVKYDWCNTPSMNAEAAYTTMRDAIAKAGRPMLFSLCEWGMSKPWEWAGQVGHSWRTTPDIYNCFDCEFSPGLSTGLGVLRILDKQAGLRKFAGPGHWNDMDMLEVGNGMSEDEDRAHL</sequence>
<dbReference type="EMBL" id="JASNRB020000015">
    <property type="protein sequence ID" value="MFJ1470493.1"/>
    <property type="molecule type" value="Genomic_DNA"/>
</dbReference>
<name>A0ACC7MH30_9BURK</name>
<accession>A0ACC7MH30</accession>
<keyword evidence="2" id="KW-1185">Reference proteome</keyword>
<organism evidence="1 2">
    <name type="scientific">Massilia orientalis</name>
    <dbReference type="NCBI Taxonomy" id="3050128"/>
    <lineage>
        <taxon>Bacteria</taxon>
        <taxon>Pseudomonadati</taxon>
        <taxon>Pseudomonadota</taxon>
        <taxon>Betaproteobacteria</taxon>
        <taxon>Burkholderiales</taxon>
        <taxon>Oxalobacteraceae</taxon>
        <taxon>Telluria group</taxon>
        <taxon>Massilia</taxon>
    </lineage>
</organism>
<reference evidence="1" key="1">
    <citation type="submission" date="2024-11" db="EMBL/GenBank/DDBJ databases">
        <title>Description of Massilia orientalis sp. nov., isolated from rhizosphere soil of Ageratina adenophora.</title>
        <authorList>
            <person name="Wang Y."/>
        </authorList>
    </citation>
    <scope>NUCLEOTIDE SEQUENCE</scope>
    <source>
        <strain evidence="1">YIM B02787</strain>
    </source>
</reference>
<evidence type="ECO:0000313" key="1">
    <source>
        <dbReference type="EMBL" id="MFJ1470493.1"/>
    </source>
</evidence>
<dbReference type="Proteomes" id="UP001168096">
    <property type="component" value="Unassembled WGS sequence"/>
</dbReference>
<comment type="caution">
    <text evidence="1">The sequence shown here is derived from an EMBL/GenBank/DDBJ whole genome shotgun (WGS) entry which is preliminary data.</text>
</comment>
<gene>
    <name evidence="1" type="ORF">QPK29_022485</name>
</gene>
<protein>
    <submittedName>
        <fullName evidence="1">Glycoside hydrolase family 27 protein</fullName>
    </submittedName>
</protein>
<keyword evidence="1" id="KW-0378">Hydrolase</keyword>
<proteinExistence type="predicted"/>